<dbReference type="InterPro" id="IPR036388">
    <property type="entry name" value="WH-like_DNA-bd_sf"/>
</dbReference>
<dbReference type="InterPro" id="IPR007627">
    <property type="entry name" value="RNA_pol_sigma70_r2"/>
</dbReference>
<evidence type="ECO:0000259" key="5">
    <source>
        <dbReference type="Pfam" id="PF04542"/>
    </source>
</evidence>
<dbReference type="PANTHER" id="PTHR43133:SF51">
    <property type="entry name" value="RNA POLYMERASE SIGMA FACTOR"/>
    <property type="match status" value="1"/>
</dbReference>
<dbReference type="PANTHER" id="PTHR43133">
    <property type="entry name" value="RNA POLYMERASE ECF-TYPE SIGMA FACTO"/>
    <property type="match status" value="1"/>
</dbReference>
<evidence type="ECO:0000256" key="3">
    <source>
        <dbReference type="ARBA" id="ARBA00023082"/>
    </source>
</evidence>
<dbReference type="RefSeq" id="WP_207334403.1">
    <property type="nucleotide sequence ID" value="NZ_JAFMYU010000003.1"/>
</dbReference>
<reference evidence="7 8" key="1">
    <citation type="submission" date="2021-03" db="EMBL/GenBank/DDBJ databases">
        <title>Fibrella sp. HMF5036 genome sequencing and assembly.</title>
        <authorList>
            <person name="Kang H."/>
            <person name="Kim H."/>
            <person name="Bae S."/>
            <person name="Joh K."/>
        </authorList>
    </citation>
    <scope>NUCLEOTIDE SEQUENCE [LARGE SCALE GENOMIC DNA]</scope>
    <source>
        <strain evidence="7 8">HMF5036</strain>
    </source>
</reference>
<evidence type="ECO:0000313" key="7">
    <source>
        <dbReference type="EMBL" id="MBO0930440.1"/>
    </source>
</evidence>
<dbReference type="Gene3D" id="1.10.1740.10">
    <property type="match status" value="1"/>
</dbReference>
<protein>
    <submittedName>
        <fullName evidence="7">RNA polymerase sigma factor</fullName>
    </submittedName>
</protein>
<keyword evidence="4" id="KW-0804">Transcription</keyword>
<dbReference type="Gene3D" id="1.10.10.10">
    <property type="entry name" value="Winged helix-like DNA-binding domain superfamily/Winged helix DNA-binding domain"/>
    <property type="match status" value="1"/>
</dbReference>
<gene>
    <name evidence="7" type="ORF">J2I48_05505</name>
</gene>
<dbReference type="Pfam" id="PF04542">
    <property type="entry name" value="Sigma70_r2"/>
    <property type="match status" value="1"/>
</dbReference>
<dbReference type="InterPro" id="IPR013325">
    <property type="entry name" value="RNA_pol_sigma_r2"/>
</dbReference>
<dbReference type="InterPro" id="IPR013249">
    <property type="entry name" value="RNA_pol_sigma70_r4_t2"/>
</dbReference>
<dbReference type="GO" id="GO:0006352">
    <property type="term" value="P:DNA-templated transcription initiation"/>
    <property type="evidence" value="ECO:0007669"/>
    <property type="project" value="InterPro"/>
</dbReference>
<dbReference type="GO" id="GO:0003677">
    <property type="term" value="F:DNA binding"/>
    <property type="evidence" value="ECO:0007669"/>
    <property type="project" value="InterPro"/>
</dbReference>
<evidence type="ECO:0000256" key="1">
    <source>
        <dbReference type="ARBA" id="ARBA00010641"/>
    </source>
</evidence>
<evidence type="ECO:0000259" key="6">
    <source>
        <dbReference type="Pfam" id="PF08281"/>
    </source>
</evidence>
<accession>A0A939G3J3</accession>
<dbReference type="InterPro" id="IPR013324">
    <property type="entry name" value="RNA_pol_sigma_r3/r4-like"/>
</dbReference>
<feature type="domain" description="RNA polymerase sigma-70 region 2" evidence="5">
    <location>
        <begin position="22"/>
        <end position="87"/>
    </location>
</feature>
<organism evidence="7 8">
    <name type="scientific">Fibrella aquatilis</name>
    <dbReference type="NCBI Taxonomy" id="2817059"/>
    <lineage>
        <taxon>Bacteria</taxon>
        <taxon>Pseudomonadati</taxon>
        <taxon>Bacteroidota</taxon>
        <taxon>Cytophagia</taxon>
        <taxon>Cytophagales</taxon>
        <taxon>Spirosomataceae</taxon>
        <taxon>Fibrella</taxon>
    </lineage>
</organism>
<dbReference type="GO" id="GO:0016987">
    <property type="term" value="F:sigma factor activity"/>
    <property type="evidence" value="ECO:0007669"/>
    <property type="project" value="UniProtKB-KW"/>
</dbReference>
<keyword evidence="3" id="KW-0731">Sigma factor</keyword>
<dbReference type="AlphaFoldDB" id="A0A939G3J3"/>
<name>A0A939G3J3_9BACT</name>
<dbReference type="Proteomes" id="UP000664795">
    <property type="component" value="Unassembled WGS sequence"/>
</dbReference>
<evidence type="ECO:0000313" key="8">
    <source>
        <dbReference type="Proteomes" id="UP000664795"/>
    </source>
</evidence>
<dbReference type="EMBL" id="JAFMYU010000003">
    <property type="protein sequence ID" value="MBO0930440.1"/>
    <property type="molecule type" value="Genomic_DNA"/>
</dbReference>
<keyword evidence="2" id="KW-0805">Transcription regulation</keyword>
<keyword evidence="8" id="KW-1185">Reference proteome</keyword>
<feature type="domain" description="RNA polymerase sigma factor 70 region 4 type 2" evidence="6">
    <location>
        <begin position="140"/>
        <end position="184"/>
    </location>
</feature>
<dbReference type="Pfam" id="PF08281">
    <property type="entry name" value="Sigma70_r4_2"/>
    <property type="match status" value="1"/>
</dbReference>
<dbReference type="SUPFAM" id="SSF88946">
    <property type="entry name" value="Sigma2 domain of RNA polymerase sigma factors"/>
    <property type="match status" value="1"/>
</dbReference>
<dbReference type="SUPFAM" id="SSF88659">
    <property type="entry name" value="Sigma3 and sigma4 domains of RNA polymerase sigma factors"/>
    <property type="match status" value="1"/>
</dbReference>
<evidence type="ECO:0000256" key="4">
    <source>
        <dbReference type="ARBA" id="ARBA00023163"/>
    </source>
</evidence>
<dbReference type="InterPro" id="IPR039425">
    <property type="entry name" value="RNA_pol_sigma-70-like"/>
</dbReference>
<dbReference type="InterPro" id="IPR014284">
    <property type="entry name" value="RNA_pol_sigma-70_dom"/>
</dbReference>
<evidence type="ECO:0000256" key="2">
    <source>
        <dbReference type="ARBA" id="ARBA00023015"/>
    </source>
</evidence>
<proteinExistence type="inferred from homology"/>
<dbReference type="NCBIfam" id="TIGR02937">
    <property type="entry name" value="sigma70-ECF"/>
    <property type="match status" value="1"/>
</dbReference>
<comment type="caution">
    <text evidence="7">The sequence shown here is derived from an EMBL/GenBank/DDBJ whole genome shotgun (WGS) entry which is preliminary data.</text>
</comment>
<sequence length="277" mass="31365">MNSLEPILKQALNGDIVAFQQLFAQFQPHLKSYLYRLLVDRNDTDDLTHDTFVRAFDKLGTFAGGSSLKTWVFQIATNLAYDFLRTRPRWRTDAQDVSKAYSMANLYTRDAFFAVHAHSPQGDYDIREHIDFCFTCTGKTLPIEHQVALLLKDVYGFSVVEISQILDRTESFVKHLLRDARQTMIGIFADRCALVSKTGTCHQCSELNGVFNPKQNKQVELMKLALVRASEDASQSELYELRAALVQHIDPLTSGGADLQDAIMRCTRKAIGETNTF</sequence>
<comment type="similarity">
    <text evidence="1">Belongs to the sigma-70 factor family. ECF subfamily.</text>
</comment>